<proteinExistence type="predicted"/>
<dbReference type="Proteomes" id="UP000007564">
    <property type="component" value="Chromosome"/>
</dbReference>
<evidence type="ECO:0000313" key="1">
    <source>
        <dbReference type="EMBL" id="CCJ53286.1"/>
    </source>
</evidence>
<protein>
    <recommendedName>
        <fullName evidence="3">HPt domain-containing protein</fullName>
    </recommendedName>
</protein>
<dbReference type="EMBL" id="HE965806">
    <property type="protein sequence ID" value="CCJ53286.1"/>
    <property type="molecule type" value="Genomic_DNA"/>
</dbReference>
<dbReference type="KEGG" id="bbh:BN112_1369"/>
<dbReference type="HOGENOM" id="CLU_1933971_0_0_4"/>
<evidence type="ECO:0008006" key="3">
    <source>
        <dbReference type="Google" id="ProtNLM"/>
    </source>
</evidence>
<gene>
    <name evidence="1" type="ORF">BN112_1369</name>
</gene>
<organism evidence="1 2">
    <name type="scientific">Bordetella bronchiseptica 253</name>
    <dbReference type="NCBI Taxonomy" id="568707"/>
    <lineage>
        <taxon>Bacteria</taxon>
        <taxon>Pseudomonadati</taxon>
        <taxon>Pseudomonadota</taxon>
        <taxon>Betaproteobacteria</taxon>
        <taxon>Burkholderiales</taxon>
        <taxon>Alcaligenaceae</taxon>
        <taxon>Bordetella</taxon>
    </lineage>
</organism>
<name>A0A0C6P4V7_BORBO</name>
<evidence type="ECO:0000313" key="2">
    <source>
        <dbReference type="Proteomes" id="UP000007564"/>
    </source>
</evidence>
<reference evidence="1 2" key="1">
    <citation type="journal article" date="2012" name="BMC Genomics">
        <title>Comparative genomics of the classical Bordetella subspecies: the evolution and exchange of virulence-associated diversity amongst closely related pathogens.</title>
        <authorList>
            <person name="Park J."/>
            <person name="Zhang Y."/>
            <person name="Buboltz A.M."/>
            <person name="Zhang X."/>
            <person name="Schuster S.C."/>
            <person name="Ahuja U."/>
            <person name="Liu M."/>
            <person name="Miller J.F."/>
            <person name="Sebaihia M."/>
            <person name="Bentley S.D."/>
            <person name="Parkhill J."/>
            <person name="Harvill E.T."/>
        </authorList>
    </citation>
    <scope>NUCLEOTIDE SEQUENCE [LARGE SCALE GENOMIC DNA]</scope>
    <source>
        <strain evidence="1 2">253</strain>
    </source>
</reference>
<sequence length="130" mass="14592">MAKHHQASGTLCVQWLCPGPAQQRALLELALRCLRDDRLEIRRALRQRDNATVRERLHRAKGAICTLWPDPETLARLEAVHRQLPRRGSQLWSQAAALESRLLQLEQAMLASLDALGGDPIAQEQQPAPP</sequence>
<dbReference type="RefSeq" id="WP_010926394.1">
    <property type="nucleotide sequence ID" value="NC_019382.1"/>
</dbReference>
<dbReference type="GeneID" id="93203733"/>
<dbReference type="AlphaFoldDB" id="A0A0C6P4V7"/>
<accession>A0A0C6P4V7</accession>